<evidence type="ECO:0000313" key="2">
    <source>
        <dbReference type="Proteomes" id="UP001138500"/>
    </source>
</evidence>
<keyword evidence="2" id="KW-1185">Reference proteome</keyword>
<sequence>MVSSTALYGALETTVPGSSLQAMDYPSPQAKLASPGSGYCQHAKRLLLRGSVLLFSCQGFAQAGGRLQAFDVSHEKM</sequence>
<reference evidence="1 2" key="1">
    <citation type="journal article" date="2018" name="IMA Fungus">
        <title>IMA Genome-F 10: Nine draft genome sequences of Claviceps purpurea s.lat., including C. arundinis, C. humidiphila, and C. cf. spartinae, pseudomolecules for the pitch canker pathogen Fusarium circinatum, draft genome of Davidsoniella eucalypti, Grosmannia galeiformis, Quambalaria eucalypti, and Teratosphaeria destructans.</title>
        <authorList>
            <person name="Wingfield B.D."/>
            <person name="Liu M."/>
            <person name="Nguyen H.D."/>
            <person name="Lane F.A."/>
            <person name="Morgan S.W."/>
            <person name="De Vos L."/>
            <person name="Wilken P.M."/>
            <person name="Duong T.A."/>
            <person name="Aylward J."/>
            <person name="Coetzee M.P."/>
            <person name="Dadej K."/>
            <person name="De Beer Z.W."/>
            <person name="Findlay W."/>
            <person name="Havenga M."/>
            <person name="Kolarik M."/>
            <person name="Menzies J.G."/>
            <person name="Naidoo K."/>
            <person name="Pochopski O."/>
            <person name="Shoukouhi P."/>
            <person name="Santana Q.C."/>
            <person name="Seifert K.A."/>
            <person name="Soal N."/>
            <person name="Steenkamp E.T."/>
            <person name="Tatham C.T."/>
            <person name="van der Nest M.A."/>
            <person name="Wingfield M.J."/>
        </authorList>
    </citation>
    <scope>NUCLEOTIDE SEQUENCE [LARGE SCALE GENOMIC DNA]</scope>
    <source>
        <strain evidence="1">CMW44962</strain>
    </source>
</reference>
<dbReference type="EMBL" id="RIBY02002145">
    <property type="protein sequence ID" value="KAH9824566.1"/>
    <property type="molecule type" value="Genomic_DNA"/>
</dbReference>
<reference evidence="1 2" key="2">
    <citation type="journal article" date="2021" name="Curr. Genet.">
        <title>Genetic response to nitrogen starvation in the aggressive Eucalyptus foliar pathogen Teratosphaeria destructans.</title>
        <authorList>
            <person name="Havenga M."/>
            <person name="Wingfield B.D."/>
            <person name="Wingfield M.J."/>
            <person name="Dreyer L.L."/>
            <person name="Roets F."/>
            <person name="Aylward J."/>
        </authorList>
    </citation>
    <scope>NUCLEOTIDE SEQUENCE [LARGE SCALE GENOMIC DNA]</scope>
    <source>
        <strain evidence="1">CMW44962</strain>
    </source>
</reference>
<evidence type="ECO:0000313" key="1">
    <source>
        <dbReference type="EMBL" id="KAH9824566.1"/>
    </source>
</evidence>
<proteinExistence type="predicted"/>
<protein>
    <submittedName>
        <fullName evidence="1">Uncharacterized protein</fullName>
    </submittedName>
</protein>
<comment type="caution">
    <text evidence="1">The sequence shown here is derived from an EMBL/GenBank/DDBJ whole genome shotgun (WGS) entry which is preliminary data.</text>
</comment>
<accession>A0A9W7W010</accession>
<dbReference type="Proteomes" id="UP001138500">
    <property type="component" value="Unassembled WGS sequence"/>
</dbReference>
<organism evidence="1 2">
    <name type="scientific">Teratosphaeria destructans</name>
    <dbReference type="NCBI Taxonomy" id="418781"/>
    <lineage>
        <taxon>Eukaryota</taxon>
        <taxon>Fungi</taxon>
        <taxon>Dikarya</taxon>
        <taxon>Ascomycota</taxon>
        <taxon>Pezizomycotina</taxon>
        <taxon>Dothideomycetes</taxon>
        <taxon>Dothideomycetidae</taxon>
        <taxon>Mycosphaerellales</taxon>
        <taxon>Teratosphaeriaceae</taxon>
        <taxon>Teratosphaeria</taxon>
    </lineage>
</organism>
<dbReference type="AlphaFoldDB" id="A0A9W7W010"/>
<name>A0A9W7W010_9PEZI</name>
<gene>
    <name evidence="1" type="ORF">Tdes44962_MAKER04386</name>
</gene>